<dbReference type="InterPro" id="IPR050563">
    <property type="entry name" value="4-hydroxybenzoyl-CoA_TE"/>
</dbReference>
<accession>A0A232LU39</accession>
<evidence type="ECO:0000259" key="4">
    <source>
        <dbReference type="Pfam" id="PF03061"/>
    </source>
</evidence>
<feature type="compositionally biased region" description="Low complexity" evidence="3">
    <location>
        <begin position="171"/>
        <end position="183"/>
    </location>
</feature>
<comment type="similarity">
    <text evidence="1">Belongs to the 4-hydroxybenzoyl-CoA thioesterase family.</text>
</comment>
<dbReference type="FunFam" id="3.10.129.10:FF:000104">
    <property type="entry name" value="Thioesterase family protein (AFU_orthologue AFUA_2G16350)"/>
    <property type="match status" value="1"/>
</dbReference>
<dbReference type="SUPFAM" id="SSF54637">
    <property type="entry name" value="Thioesterase/thiol ester dehydrase-isomerase"/>
    <property type="match status" value="1"/>
</dbReference>
<dbReference type="InterPro" id="IPR029069">
    <property type="entry name" value="HotDog_dom_sf"/>
</dbReference>
<feature type="domain" description="Thioesterase" evidence="4">
    <location>
        <begin position="88"/>
        <end position="147"/>
    </location>
</feature>
<evidence type="ECO:0000256" key="3">
    <source>
        <dbReference type="SAM" id="MobiDB-lite"/>
    </source>
</evidence>
<dbReference type="Gene3D" id="3.10.129.10">
    <property type="entry name" value="Hotdog Thioesterase"/>
    <property type="match status" value="1"/>
</dbReference>
<keyword evidence="6" id="KW-1185">Reference proteome</keyword>
<dbReference type="PANTHER" id="PTHR31793:SF27">
    <property type="entry name" value="NOVEL THIOESTERASE SUPERFAMILY DOMAIN AND SAPOSIN A-TYPE DOMAIN CONTAINING PROTEIN (0610012H03RIK)"/>
    <property type="match status" value="1"/>
</dbReference>
<name>A0A232LU39_9EURO</name>
<dbReference type="Proteomes" id="UP000243515">
    <property type="component" value="Unassembled WGS sequence"/>
</dbReference>
<evidence type="ECO:0000256" key="2">
    <source>
        <dbReference type="ARBA" id="ARBA00022801"/>
    </source>
</evidence>
<dbReference type="PANTHER" id="PTHR31793">
    <property type="entry name" value="4-HYDROXYBENZOYL-COA THIOESTERASE FAMILY MEMBER"/>
    <property type="match status" value="1"/>
</dbReference>
<proteinExistence type="inferred from homology"/>
<evidence type="ECO:0000313" key="6">
    <source>
        <dbReference type="Proteomes" id="UP000243515"/>
    </source>
</evidence>
<keyword evidence="2" id="KW-0378">Hydrolase</keyword>
<feature type="region of interest" description="Disordered" evidence="3">
    <location>
        <begin position="171"/>
        <end position="192"/>
    </location>
</feature>
<dbReference type="CDD" id="cd00586">
    <property type="entry name" value="4HBT"/>
    <property type="match status" value="1"/>
</dbReference>
<dbReference type="OrthoDB" id="2420454at2759"/>
<evidence type="ECO:0000313" key="5">
    <source>
        <dbReference type="EMBL" id="OXV07357.1"/>
    </source>
</evidence>
<sequence length="217" mass="23680">MASPDINDKKSRKRKDYVFHLEYRTRWADNDMYGHLNNSIYGILFDSIINTYLILHCGLNPSYNSPFTPSSPPAASTSAASISPPPAAMMIGSHNNPTNQVGIVVSSYCDYFASVSFPDMLDLGLRVTRLGFSSVTYEVGVFKRGEENVKALGGFTHVFVGKDGTRLNTTTTSATTNSNNNNNRKTDAGSGMEEGLRAGLERLMMKRSDDNGGSSKL</sequence>
<dbReference type="AlphaFoldDB" id="A0A232LU39"/>
<organism evidence="5 6">
    <name type="scientific">Elaphomyces granulatus</name>
    <dbReference type="NCBI Taxonomy" id="519963"/>
    <lineage>
        <taxon>Eukaryota</taxon>
        <taxon>Fungi</taxon>
        <taxon>Dikarya</taxon>
        <taxon>Ascomycota</taxon>
        <taxon>Pezizomycotina</taxon>
        <taxon>Eurotiomycetes</taxon>
        <taxon>Eurotiomycetidae</taxon>
        <taxon>Eurotiales</taxon>
        <taxon>Elaphomycetaceae</taxon>
        <taxon>Elaphomyces</taxon>
    </lineage>
</organism>
<comment type="caution">
    <text evidence="5">The sequence shown here is derived from an EMBL/GenBank/DDBJ whole genome shotgun (WGS) entry which is preliminary data.</text>
</comment>
<protein>
    <recommendedName>
        <fullName evidence="4">Thioesterase domain-containing protein</fullName>
    </recommendedName>
</protein>
<gene>
    <name evidence="5" type="ORF">Egran_04880</name>
</gene>
<evidence type="ECO:0000256" key="1">
    <source>
        <dbReference type="ARBA" id="ARBA00005953"/>
    </source>
</evidence>
<reference evidence="5 6" key="1">
    <citation type="journal article" date="2015" name="Environ. Microbiol.">
        <title>Metagenome sequence of Elaphomyces granulatus from sporocarp tissue reveals Ascomycota ectomycorrhizal fingerprints of genome expansion and a Proteobacteria-rich microbiome.</title>
        <authorList>
            <person name="Quandt C.A."/>
            <person name="Kohler A."/>
            <person name="Hesse C.N."/>
            <person name="Sharpton T.J."/>
            <person name="Martin F."/>
            <person name="Spatafora J.W."/>
        </authorList>
    </citation>
    <scope>NUCLEOTIDE SEQUENCE [LARGE SCALE GENOMIC DNA]</scope>
    <source>
        <strain evidence="5 6">OSC145934</strain>
    </source>
</reference>
<dbReference type="GO" id="GO:0047617">
    <property type="term" value="F:fatty acyl-CoA hydrolase activity"/>
    <property type="evidence" value="ECO:0007669"/>
    <property type="project" value="TreeGrafter"/>
</dbReference>
<dbReference type="EMBL" id="NPHW01004912">
    <property type="protein sequence ID" value="OXV07357.1"/>
    <property type="molecule type" value="Genomic_DNA"/>
</dbReference>
<dbReference type="Pfam" id="PF03061">
    <property type="entry name" value="4HBT"/>
    <property type="match status" value="1"/>
</dbReference>
<dbReference type="InterPro" id="IPR006683">
    <property type="entry name" value="Thioestr_dom"/>
</dbReference>